<feature type="region of interest" description="Disordered" evidence="1">
    <location>
        <begin position="1"/>
        <end position="36"/>
    </location>
</feature>
<sequence length="141" mass="15834">MDEAIDALVKPSSSDEASAAEDEYTRWKRSEPAAERGTEYANNPIKYWVAVRDRYPSLSKLALDVLSILASSCDCERMFSELGDLLEPRRRCIKPQLLAAIQCVRGWQRAGFSVDGEAPIGVITDDEMELLYGLADWEDDE</sequence>
<comment type="caution">
    <text evidence="3">The sequence shown here is derived from an EMBL/GenBank/DDBJ whole genome shotgun (WGS) entry which is preliminary data.</text>
</comment>
<evidence type="ECO:0000313" key="3">
    <source>
        <dbReference type="EMBL" id="KAI1507659.1"/>
    </source>
</evidence>
<proteinExistence type="predicted"/>
<dbReference type="PANTHER" id="PTHR47611">
    <property type="entry name" value="HAT DIMERISATION DOMAIN, C-TERMINAL"/>
    <property type="match status" value="1"/>
</dbReference>
<dbReference type="GO" id="GO:0046983">
    <property type="term" value="F:protein dimerization activity"/>
    <property type="evidence" value="ECO:0007669"/>
    <property type="project" value="InterPro"/>
</dbReference>
<keyword evidence="4" id="KW-1185">Reference proteome</keyword>
<gene>
    <name evidence="3" type="ORF">Ptr86124_013376</name>
</gene>
<feature type="domain" description="HAT C-terminal dimerisation" evidence="2">
    <location>
        <begin position="41"/>
        <end position="107"/>
    </location>
</feature>
<evidence type="ECO:0000259" key="2">
    <source>
        <dbReference type="Pfam" id="PF05699"/>
    </source>
</evidence>
<dbReference type="InterPro" id="IPR012337">
    <property type="entry name" value="RNaseH-like_sf"/>
</dbReference>
<dbReference type="Pfam" id="PF05699">
    <property type="entry name" value="Dimer_Tnp_hAT"/>
    <property type="match status" value="1"/>
</dbReference>
<dbReference type="AlphaFoldDB" id="A0A922SRH8"/>
<organism evidence="3 4">
    <name type="scientific">Pyrenophora tritici-repentis</name>
    <dbReference type="NCBI Taxonomy" id="45151"/>
    <lineage>
        <taxon>Eukaryota</taxon>
        <taxon>Fungi</taxon>
        <taxon>Dikarya</taxon>
        <taxon>Ascomycota</taxon>
        <taxon>Pezizomycotina</taxon>
        <taxon>Dothideomycetes</taxon>
        <taxon>Pleosporomycetidae</taxon>
        <taxon>Pleosporales</taxon>
        <taxon>Pleosporineae</taxon>
        <taxon>Pleosporaceae</taxon>
        <taxon>Pyrenophora</taxon>
    </lineage>
</organism>
<evidence type="ECO:0000256" key="1">
    <source>
        <dbReference type="SAM" id="MobiDB-lite"/>
    </source>
</evidence>
<dbReference type="Proteomes" id="UP000249757">
    <property type="component" value="Unassembled WGS sequence"/>
</dbReference>
<evidence type="ECO:0000313" key="4">
    <source>
        <dbReference type="Proteomes" id="UP000249757"/>
    </source>
</evidence>
<reference evidence="4" key="1">
    <citation type="journal article" date="2022" name="Microb. Genom.">
        <title>A global pangenome for the wheat fungal pathogen Pyrenophora tritici-repentis and prediction of effector protein structural homology.</title>
        <authorList>
            <person name="Moolhuijzen P.M."/>
            <person name="See P.T."/>
            <person name="Shi G."/>
            <person name="Powell H.R."/>
            <person name="Cockram J."/>
            <person name="Jorgensen L.N."/>
            <person name="Benslimane H."/>
            <person name="Strelkov S.E."/>
            <person name="Turner J."/>
            <person name="Liu Z."/>
            <person name="Moffat C.S."/>
        </authorList>
    </citation>
    <scope>NUCLEOTIDE SEQUENCE [LARGE SCALE GENOMIC DNA]</scope>
</reference>
<protein>
    <submittedName>
        <fullName evidence="3">Dimer-Tnp-hAT dimerization containing protein</fullName>
    </submittedName>
</protein>
<feature type="compositionally biased region" description="Basic and acidic residues" evidence="1">
    <location>
        <begin position="23"/>
        <end position="36"/>
    </location>
</feature>
<accession>A0A922SRH8</accession>
<dbReference type="EMBL" id="NRDI02000035">
    <property type="protein sequence ID" value="KAI1507659.1"/>
    <property type="molecule type" value="Genomic_DNA"/>
</dbReference>
<dbReference type="PANTHER" id="PTHR47611:SF1">
    <property type="entry name" value="CCHC-TYPE DOMAIN-CONTAINING PROTEIN"/>
    <property type="match status" value="1"/>
</dbReference>
<dbReference type="InterPro" id="IPR008906">
    <property type="entry name" value="HATC_C_dom"/>
</dbReference>
<name>A0A922SRH8_9PLEO</name>
<dbReference type="SUPFAM" id="SSF53098">
    <property type="entry name" value="Ribonuclease H-like"/>
    <property type="match status" value="1"/>
</dbReference>